<dbReference type="Gene3D" id="2.60.40.10">
    <property type="entry name" value="Immunoglobulins"/>
    <property type="match status" value="1"/>
</dbReference>
<evidence type="ECO:0000259" key="12">
    <source>
        <dbReference type="PROSITE" id="PS51166"/>
    </source>
</evidence>
<evidence type="ECO:0000259" key="11">
    <source>
        <dbReference type="PROSITE" id="PS50222"/>
    </source>
</evidence>
<keyword evidence="4 8" id="KW-0547">Nucleotide-binding</keyword>
<organism evidence="13 14">
    <name type="scientific">Durusdinium trenchii</name>
    <dbReference type="NCBI Taxonomy" id="1381693"/>
    <lineage>
        <taxon>Eukaryota</taxon>
        <taxon>Sar</taxon>
        <taxon>Alveolata</taxon>
        <taxon>Dinophyceae</taxon>
        <taxon>Suessiales</taxon>
        <taxon>Symbiodiniaceae</taxon>
        <taxon>Durusdinium</taxon>
    </lineage>
</organism>
<feature type="compositionally biased region" description="Polar residues" evidence="9">
    <location>
        <begin position="714"/>
        <end position="728"/>
    </location>
</feature>
<dbReference type="SUPFAM" id="SSF47473">
    <property type="entry name" value="EF-hand"/>
    <property type="match status" value="1"/>
</dbReference>
<dbReference type="CDD" id="cd05467">
    <property type="entry name" value="CBM20"/>
    <property type="match status" value="1"/>
</dbReference>
<evidence type="ECO:0000256" key="6">
    <source>
        <dbReference type="ARBA" id="ARBA00022840"/>
    </source>
</evidence>
<evidence type="ECO:0000259" key="10">
    <source>
        <dbReference type="PROSITE" id="PS50011"/>
    </source>
</evidence>
<dbReference type="Gene3D" id="1.10.510.10">
    <property type="entry name" value="Transferase(Phosphotransferase) domain 1"/>
    <property type="match status" value="1"/>
</dbReference>
<dbReference type="SMART" id="SM00220">
    <property type="entry name" value="S_TKc"/>
    <property type="match status" value="1"/>
</dbReference>
<dbReference type="InterPro" id="IPR011009">
    <property type="entry name" value="Kinase-like_dom_sf"/>
</dbReference>
<evidence type="ECO:0000256" key="8">
    <source>
        <dbReference type="PROSITE-ProRule" id="PRU10141"/>
    </source>
</evidence>
<dbReference type="PROSITE" id="PS00108">
    <property type="entry name" value="PROTEIN_KINASE_ST"/>
    <property type="match status" value="1"/>
</dbReference>
<feature type="domain" description="CBM20" evidence="12">
    <location>
        <begin position="1"/>
        <end position="99"/>
    </location>
</feature>
<evidence type="ECO:0000256" key="9">
    <source>
        <dbReference type="SAM" id="MobiDB-lite"/>
    </source>
</evidence>
<protein>
    <recommendedName>
        <fullName evidence="15">Non-specific serine/threonine protein kinase</fullName>
    </recommendedName>
</protein>
<feature type="region of interest" description="Disordered" evidence="9">
    <location>
        <begin position="778"/>
        <end position="799"/>
    </location>
</feature>
<dbReference type="InterPro" id="IPR002048">
    <property type="entry name" value="EF_hand_dom"/>
</dbReference>
<dbReference type="InterPro" id="IPR013783">
    <property type="entry name" value="Ig-like_fold"/>
</dbReference>
<dbReference type="Proteomes" id="UP001642484">
    <property type="component" value="Unassembled WGS sequence"/>
</dbReference>
<dbReference type="PROSITE" id="PS50222">
    <property type="entry name" value="EF_HAND_2"/>
    <property type="match status" value="2"/>
</dbReference>
<evidence type="ECO:0000256" key="2">
    <source>
        <dbReference type="ARBA" id="ARBA00022527"/>
    </source>
</evidence>
<dbReference type="InterPro" id="IPR000719">
    <property type="entry name" value="Prot_kinase_dom"/>
</dbReference>
<dbReference type="PROSITE" id="PS00107">
    <property type="entry name" value="PROTEIN_KINASE_ATP"/>
    <property type="match status" value="1"/>
</dbReference>
<dbReference type="PROSITE" id="PS51166">
    <property type="entry name" value="CBM20"/>
    <property type="match status" value="1"/>
</dbReference>
<dbReference type="InterPro" id="IPR008271">
    <property type="entry name" value="Ser/Thr_kinase_AS"/>
</dbReference>
<dbReference type="SUPFAM" id="SSF49452">
    <property type="entry name" value="Starch-binding domain-like"/>
    <property type="match status" value="1"/>
</dbReference>
<comment type="cofactor">
    <cofactor evidence="1">
        <name>Mg(2+)</name>
        <dbReference type="ChEBI" id="CHEBI:18420"/>
    </cofactor>
</comment>
<dbReference type="Pfam" id="PF00069">
    <property type="entry name" value="Pkinase"/>
    <property type="match status" value="1"/>
</dbReference>
<keyword evidence="6 8" id="KW-0067">ATP-binding</keyword>
<dbReference type="Gene3D" id="1.10.238.10">
    <property type="entry name" value="EF-hand"/>
    <property type="match status" value="2"/>
</dbReference>
<dbReference type="PANTHER" id="PTHR24349">
    <property type="entry name" value="SERINE/THREONINE-PROTEIN KINASE"/>
    <property type="match status" value="1"/>
</dbReference>
<feature type="compositionally biased region" description="Basic and acidic residues" evidence="9">
    <location>
        <begin position="778"/>
        <end position="793"/>
    </location>
</feature>
<dbReference type="CDD" id="cd05117">
    <property type="entry name" value="STKc_CAMK"/>
    <property type="match status" value="1"/>
</dbReference>
<feature type="domain" description="EF-hand" evidence="11">
    <location>
        <begin position="471"/>
        <end position="506"/>
    </location>
</feature>
<keyword evidence="3" id="KW-0808">Transferase</keyword>
<dbReference type="InterPro" id="IPR050205">
    <property type="entry name" value="CDPK_Ser/Thr_kinases"/>
</dbReference>
<accession>A0ABP0Q079</accession>
<proteinExistence type="inferred from homology"/>
<comment type="caution">
    <text evidence="13">The sequence shown here is derived from an EMBL/GenBank/DDBJ whole genome shotgun (WGS) entry which is preliminary data.</text>
</comment>
<dbReference type="InterPro" id="IPR011992">
    <property type="entry name" value="EF-hand-dom_pair"/>
</dbReference>
<keyword evidence="14" id="KW-1185">Reference proteome</keyword>
<dbReference type="PROSITE" id="PS50011">
    <property type="entry name" value="PROTEIN_KINASE_DOM"/>
    <property type="match status" value="1"/>
</dbReference>
<comment type="similarity">
    <text evidence="7">Belongs to the protein kinase superfamily. Ser/Thr protein kinase family. CDPK subfamily.</text>
</comment>
<gene>
    <name evidence="13" type="ORF">CCMP2556_LOCUS39724</name>
</gene>
<evidence type="ECO:0000256" key="4">
    <source>
        <dbReference type="ARBA" id="ARBA00022741"/>
    </source>
</evidence>
<evidence type="ECO:0008006" key="15">
    <source>
        <dbReference type="Google" id="ProtNLM"/>
    </source>
</evidence>
<dbReference type="InterPro" id="IPR013784">
    <property type="entry name" value="Carb-bd-like_fold"/>
</dbReference>
<dbReference type="Pfam" id="PF00686">
    <property type="entry name" value="CBM_20"/>
    <property type="match status" value="1"/>
</dbReference>
<name>A0ABP0Q079_9DINO</name>
<feature type="compositionally biased region" description="Basic and acidic residues" evidence="9">
    <location>
        <begin position="661"/>
        <end position="670"/>
    </location>
</feature>
<evidence type="ECO:0000256" key="3">
    <source>
        <dbReference type="ARBA" id="ARBA00022679"/>
    </source>
</evidence>
<evidence type="ECO:0000313" key="14">
    <source>
        <dbReference type="Proteomes" id="UP001642484"/>
    </source>
</evidence>
<dbReference type="InterPro" id="IPR002044">
    <property type="entry name" value="CBM20"/>
</dbReference>
<reference evidence="13 14" key="1">
    <citation type="submission" date="2024-02" db="EMBL/GenBank/DDBJ databases">
        <authorList>
            <person name="Chen Y."/>
            <person name="Shah S."/>
            <person name="Dougan E. K."/>
            <person name="Thang M."/>
            <person name="Chan C."/>
        </authorList>
    </citation>
    <scope>NUCLEOTIDE SEQUENCE [LARGE SCALE GENOMIC DNA]</scope>
</reference>
<dbReference type="InterPro" id="IPR017441">
    <property type="entry name" value="Protein_kinase_ATP_BS"/>
</dbReference>
<sequence length="799" mass="88338">MATVCFEVECTTVPGELVAVCGSSEALGSWTVEKSLQLDASDYPVWKGRILVEQPAEFKYLIAKKPEQNLQLVRWEGDFKNRTLETIQGQQLLRHRFGDASYESKEIVVEETAAAARPAALDGDASPTRPQLPAAALSPVGRQASGILKDITVDPAVRLTRLVRASSTTSFEDSYELRAGEILGTGMSGGVVVGKNKKTGAEVAIKTLPLNMNKEHIKAEIQHQLAMDHPNICRLLEAYEEPTRLLLVMEKLNGPDLFDAFSKKRRYTETDAVDIVRQILSAVAYCHRNGVCHRDLKLENFCLEDDSENARIKMIDFGLAHSIDDFPMTDSCGTLYYAAPEVLRGNYTERCDMWSLGILTYILLDGRAPFMGRNDRQTYRLILQGEYRFAEERWAHVSANAKDFISKLLQVDPQQRMTAEEATVHPWLATSEGAPSVELDRGILDGLKAFSRSNEVKRAVLSAIAPMASVEQVRKWADQFEALDENGTGQIKVSDLVEKVAQQSGEDVHVAEVLKLTAGTNQEISYSAFLAACLFHHHSSAEEEQFRALFERLDKEKKGKVTVEQVSKALDGLVDLDGLESDFGARELSFTDFRWLLQRPLTPSSLVGLRQLLGLYEDSGIAKSWRVDTVRAKMAGETDEGAIEAARRENAAWRQWHRARLREEKDEDGKGYPPTPDMSAVSSPPAPPSLPNKSSTGSLGSPIKMSAVELLPPGTTTKSQNSSRQPSPMASPRGEVEKEKSGAELTPQELTATWQVATAEAKDGDLEAARRENRAWRLMHMEKTSDKSDKGDSSPDAGS</sequence>
<keyword evidence="2" id="KW-0723">Serine/threonine-protein kinase</keyword>
<feature type="domain" description="EF-hand" evidence="11">
    <location>
        <begin position="541"/>
        <end position="576"/>
    </location>
</feature>
<keyword evidence="5" id="KW-0418">Kinase</keyword>
<feature type="binding site" evidence="8">
    <location>
        <position position="206"/>
    </location>
    <ligand>
        <name>ATP</name>
        <dbReference type="ChEBI" id="CHEBI:30616"/>
    </ligand>
</feature>
<dbReference type="EMBL" id="CAXAMN010023806">
    <property type="protein sequence ID" value="CAK9081122.1"/>
    <property type="molecule type" value="Genomic_DNA"/>
</dbReference>
<feature type="domain" description="Protein kinase" evidence="10">
    <location>
        <begin position="177"/>
        <end position="428"/>
    </location>
</feature>
<dbReference type="SMART" id="SM01065">
    <property type="entry name" value="CBM_2"/>
    <property type="match status" value="1"/>
</dbReference>
<dbReference type="SUPFAM" id="SSF56112">
    <property type="entry name" value="Protein kinase-like (PK-like)"/>
    <property type="match status" value="1"/>
</dbReference>
<evidence type="ECO:0000256" key="7">
    <source>
        <dbReference type="ARBA" id="ARBA00024334"/>
    </source>
</evidence>
<evidence type="ECO:0000256" key="1">
    <source>
        <dbReference type="ARBA" id="ARBA00001946"/>
    </source>
</evidence>
<dbReference type="Gene3D" id="3.30.200.20">
    <property type="entry name" value="Phosphorylase Kinase, domain 1"/>
    <property type="match status" value="1"/>
</dbReference>
<evidence type="ECO:0000313" key="13">
    <source>
        <dbReference type="EMBL" id="CAK9081122.1"/>
    </source>
</evidence>
<evidence type="ECO:0000256" key="5">
    <source>
        <dbReference type="ARBA" id="ARBA00022777"/>
    </source>
</evidence>
<feature type="region of interest" description="Disordered" evidence="9">
    <location>
        <begin position="659"/>
        <end position="751"/>
    </location>
</feature>